<evidence type="ECO:0000313" key="1">
    <source>
        <dbReference type="EMBL" id="GIY99399.1"/>
    </source>
</evidence>
<organism evidence="1 2">
    <name type="scientific">Caerostris extrusa</name>
    <name type="common">Bark spider</name>
    <name type="synonym">Caerostris bankana</name>
    <dbReference type="NCBI Taxonomy" id="172846"/>
    <lineage>
        <taxon>Eukaryota</taxon>
        <taxon>Metazoa</taxon>
        <taxon>Ecdysozoa</taxon>
        <taxon>Arthropoda</taxon>
        <taxon>Chelicerata</taxon>
        <taxon>Arachnida</taxon>
        <taxon>Araneae</taxon>
        <taxon>Araneomorphae</taxon>
        <taxon>Entelegynae</taxon>
        <taxon>Araneoidea</taxon>
        <taxon>Araneidae</taxon>
        <taxon>Caerostris</taxon>
    </lineage>
</organism>
<protein>
    <submittedName>
        <fullName evidence="1">Uncharacterized protein</fullName>
    </submittedName>
</protein>
<reference evidence="1 2" key="1">
    <citation type="submission" date="2021-06" db="EMBL/GenBank/DDBJ databases">
        <title>Caerostris extrusa draft genome.</title>
        <authorList>
            <person name="Kono N."/>
            <person name="Arakawa K."/>
        </authorList>
    </citation>
    <scope>NUCLEOTIDE SEQUENCE [LARGE SCALE GENOMIC DNA]</scope>
</reference>
<sequence>MARNCGEAPNADFSPNPNTSCNFSPFYQPSRAIINVLIYDRDWNPWPSRLAQGETLSDVSTGLSPPYMTHNLEIGSEFHRGHHFDLIIPHRKP</sequence>
<proteinExistence type="predicted"/>
<gene>
    <name evidence="1" type="ORF">CEXT_470931</name>
</gene>
<comment type="caution">
    <text evidence="1">The sequence shown here is derived from an EMBL/GenBank/DDBJ whole genome shotgun (WGS) entry which is preliminary data.</text>
</comment>
<accession>A0AAV4XXC7</accession>
<dbReference type="EMBL" id="BPLR01001042">
    <property type="protein sequence ID" value="GIY99399.1"/>
    <property type="molecule type" value="Genomic_DNA"/>
</dbReference>
<dbReference type="AlphaFoldDB" id="A0AAV4XXC7"/>
<keyword evidence="2" id="KW-1185">Reference proteome</keyword>
<name>A0AAV4XXC7_CAEEX</name>
<evidence type="ECO:0000313" key="2">
    <source>
        <dbReference type="Proteomes" id="UP001054945"/>
    </source>
</evidence>
<dbReference type="Proteomes" id="UP001054945">
    <property type="component" value="Unassembled WGS sequence"/>
</dbReference>